<accession>A0ABU3B347</accession>
<comment type="caution">
    <text evidence="12">The sequence shown here is derived from an EMBL/GenBank/DDBJ whole genome shotgun (WGS) entry which is preliminary data.</text>
</comment>
<dbReference type="Pfam" id="PF00271">
    <property type="entry name" value="Helicase_C"/>
    <property type="match status" value="1"/>
</dbReference>
<dbReference type="PROSITE" id="PS51192">
    <property type="entry name" value="HELICASE_ATP_BIND_1"/>
    <property type="match status" value="1"/>
</dbReference>
<protein>
    <recommendedName>
        <fullName evidence="9">Transcription-repair-coupling factor</fullName>
        <shortName evidence="9">TRCF</shortName>
        <ecNumber evidence="9">3.6.4.-</ecNumber>
    </recommendedName>
</protein>
<dbReference type="EMBL" id="JAVRHY010000001">
    <property type="protein sequence ID" value="MDT0616882.1"/>
    <property type="molecule type" value="Genomic_DNA"/>
</dbReference>
<dbReference type="Pfam" id="PF21132">
    <property type="entry name" value="MFD_D3"/>
    <property type="match status" value="1"/>
</dbReference>
<dbReference type="NCBIfam" id="NF007966">
    <property type="entry name" value="PRK10689.1"/>
    <property type="match status" value="1"/>
</dbReference>
<dbReference type="EC" id="3.6.4.-" evidence="9"/>
<evidence type="ECO:0000313" key="12">
    <source>
        <dbReference type="EMBL" id="MDT0616882.1"/>
    </source>
</evidence>
<dbReference type="Gene3D" id="3.40.50.300">
    <property type="entry name" value="P-loop containing nucleotide triphosphate hydrolases"/>
    <property type="match status" value="2"/>
</dbReference>
<dbReference type="SUPFAM" id="SSF141259">
    <property type="entry name" value="CarD-like"/>
    <property type="match status" value="1"/>
</dbReference>
<dbReference type="RefSeq" id="WP_311656384.1">
    <property type="nucleotide sequence ID" value="NZ_JAVRHY010000001.1"/>
</dbReference>
<keyword evidence="8 9" id="KW-0234">DNA repair</keyword>
<comment type="similarity">
    <text evidence="9">In the C-terminal section; belongs to the helicase family. RecG subfamily.</text>
</comment>
<dbReference type="PROSITE" id="PS51194">
    <property type="entry name" value="HELICASE_CTER"/>
    <property type="match status" value="1"/>
</dbReference>
<dbReference type="CDD" id="cd17991">
    <property type="entry name" value="DEXHc_TRCF"/>
    <property type="match status" value="1"/>
</dbReference>
<dbReference type="GO" id="GO:0016787">
    <property type="term" value="F:hydrolase activity"/>
    <property type="evidence" value="ECO:0007669"/>
    <property type="project" value="UniProtKB-KW"/>
</dbReference>
<comment type="similarity">
    <text evidence="9">In the N-terminal section; belongs to the UvrB family.</text>
</comment>
<keyword evidence="3 9" id="KW-0227">DNA damage</keyword>
<keyword evidence="7 9" id="KW-0238">DNA-binding</keyword>
<dbReference type="InterPro" id="IPR047112">
    <property type="entry name" value="RecG/Mfd"/>
</dbReference>
<keyword evidence="13" id="KW-1185">Reference proteome</keyword>
<dbReference type="SMART" id="SM00982">
    <property type="entry name" value="TRCF"/>
    <property type="match status" value="1"/>
</dbReference>
<dbReference type="InterPro" id="IPR014001">
    <property type="entry name" value="Helicase_ATP-bd"/>
</dbReference>
<dbReference type="Pfam" id="PF00270">
    <property type="entry name" value="DEAD"/>
    <property type="match status" value="1"/>
</dbReference>
<sequence>MADTTPNPLTPPVPTPGQRARWTGLPGCAPALVLANLARDRDGPVVAVVADEHHAYTLEEEARYFAGPDLPIDHFPDWETLPYDVFSPHADIVSERLSILHRLPRAGRGLLIVAADTLLQRLAPAEYIDGRVLILRTGETLDPVAMRTRLESAGYAAVSEVRAHGEFALRGAVLDLFPMGQREPLRLDLFDDEIESIRRFDPETQRSTDRLEEIRLLPAREFPLDDDGIRAFRQRYRQRFDGDPSASMIYSEVSRGIPPGGIEYYLPLFFDQTASLLDYLPERTLITEVGDVPAAMDRAWREIEDRYEQRSVDSERPLLAPDQAFIPLDDLKTRLGDRSAAVIRADDSAGDVVFACEPVPAMGGADQEQTGRNFMRFLHEGDRRVLVSGDSPGRREAMHDWLRGLGLRPARVEDWQSFAADDAGLAVTAAPLEAGVLLPGLAIIAEPELTGSRPPARKRRKATRDPETAIRELTDLAPGSPVVHADHGVGRYLGLTRLSAGGVETEFLAMEYAEGDKLYVPVTSLHLVHRFTGADADTAPLHRLGADRWRKARQRAAKKARDVAAELLEVQARRAAQPGETLVPDAADYHRFCAGFPFTETEDQFTAIEQVLADLAAPTPMDRVVCGDVGFGKTEVALRAAFAAVSAGFQVCVLVPTTLLAQQHAQTFADRFADWPVKVNSLSRLRSARERDQTMAGIQDGSLDIVIGTHRLLQKDTRFKRLGLLIVDEEHRFGVRHKERIKSLRAQVDMLTLTATPIPRTLNMSLAGLRDLSIIATPPEQRLAIQTFVSRRDTVLIQEACRRELRRGGQVYYLHNEVRDIERIGRELNEILPEARVRIAHGQMRERDLEQVMLDFYHRRFDILLCTTIIESGIDVPSANTIVVERADKFGLAQLHQLRGRVGRSHHRAYAYLLTPPREAMTGDAQKRLDALASLTDLGSGYALATHDLEIRGAGELLGEDQSGQMTEIGFDLYHELLQKAVAAYRRGEVPELDEALSQATEVELGVSTLLPEDYIPDVHVRLVLYKRISAAAAESALRELKVELIDRFGLLPEETEHLFDAARLRLRATPLGIAKVETGPDVGRLHFGKATRIDPASLIALVQSDSRRYRLDGDQKLTFFRDMPDTQQRIEIVDELLNRLGAADEPQPASRNAG</sequence>
<evidence type="ECO:0000256" key="4">
    <source>
        <dbReference type="ARBA" id="ARBA00022801"/>
    </source>
</evidence>
<dbReference type="InterPro" id="IPR005118">
    <property type="entry name" value="TRCF_C"/>
</dbReference>
<keyword evidence="6 9" id="KW-0067">ATP-binding</keyword>
<dbReference type="HAMAP" id="MF_00969">
    <property type="entry name" value="TRCF"/>
    <property type="match status" value="1"/>
</dbReference>
<dbReference type="SUPFAM" id="SSF143517">
    <property type="entry name" value="TRCF domain-like"/>
    <property type="match status" value="1"/>
</dbReference>
<dbReference type="Proteomes" id="UP001259982">
    <property type="component" value="Unassembled WGS sequence"/>
</dbReference>
<comment type="function">
    <text evidence="9">Couples transcription and DNA repair by recognizing RNA polymerase (RNAP) stalled at DNA lesions. Mediates ATP-dependent release of RNAP and its truncated transcript from the DNA, and recruitment of nucleotide excision repair machinery to the damaged site.</text>
</comment>
<evidence type="ECO:0000256" key="6">
    <source>
        <dbReference type="ARBA" id="ARBA00022840"/>
    </source>
</evidence>
<dbReference type="InterPro" id="IPR041471">
    <property type="entry name" value="UvrB_inter"/>
</dbReference>
<evidence type="ECO:0000256" key="2">
    <source>
        <dbReference type="ARBA" id="ARBA00022741"/>
    </source>
</evidence>
<dbReference type="Pfam" id="PF03461">
    <property type="entry name" value="TRCF"/>
    <property type="match status" value="1"/>
</dbReference>
<dbReference type="PANTHER" id="PTHR47964:SF1">
    <property type="entry name" value="ATP-DEPENDENT DNA HELICASE HOMOLOG RECG, CHLOROPLASTIC"/>
    <property type="match status" value="1"/>
</dbReference>
<keyword evidence="2 9" id="KW-0547">Nucleotide-binding</keyword>
<dbReference type="Gene3D" id="3.40.50.11180">
    <property type="match status" value="1"/>
</dbReference>
<feature type="domain" description="Helicase C-terminal" evidence="11">
    <location>
        <begin position="796"/>
        <end position="950"/>
    </location>
</feature>
<evidence type="ECO:0000256" key="3">
    <source>
        <dbReference type="ARBA" id="ARBA00022763"/>
    </source>
</evidence>
<evidence type="ECO:0000259" key="11">
    <source>
        <dbReference type="PROSITE" id="PS51194"/>
    </source>
</evidence>
<dbReference type="InterPro" id="IPR001650">
    <property type="entry name" value="Helicase_C-like"/>
</dbReference>
<dbReference type="InterPro" id="IPR036101">
    <property type="entry name" value="CarD-like/TRCF_RID_sf"/>
</dbReference>
<dbReference type="InterPro" id="IPR037235">
    <property type="entry name" value="TRCF-like_C_D7"/>
</dbReference>
<gene>
    <name evidence="9 12" type="primary">mfd</name>
    <name evidence="12" type="ORF">RM531_00200</name>
</gene>
<keyword evidence="4 9" id="KW-0378">Hydrolase</keyword>
<dbReference type="SMART" id="SM00487">
    <property type="entry name" value="DEXDc"/>
    <property type="match status" value="1"/>
</dbReference>
<dbReference type="Gene3D" id="2.40.10.170">
    <property type="match status" value="1"/>
</dbReference>
<organism evidence="12 13">
    <name type="scientific">Spectribacter acetivorans</name>
    <dbReference type="NCBI Taxonomy" id="3075603"/>
    <lineage>
        <taxon>Bacteria</taxon>
        <taxon>Pseudomonadati</taxon>
        <taxon>Pseudomonadota</taxon>
        <taxon>Gammaproteobacteria</taxon>
        <taxon>Salinisphaerales</taxon>
        <taxon>Salinisphaeraceae</taxon>
        <taxon>Spectribacter</taxon>
    </lineage>
</organism>
<comment type="subcellular location">
    <subcellularLocation>
        <location evidence="9">Cytoplasm</location>
    </subcellularLocation>
</comment>
<evidence type="ECO:0000259" key="10">
    <source>
        <dbReference type="PROSITE" id="PS51192"/>
    </source>
</evidence>
<dbReference type="InterPro" id="IPR003711">
    <property type="entry name" value="CarD-like/TRCF_RID"/>
</dbReference>
<dbReference type="PANTHER" id="PTHR47964">
    <property type="entry name" value="ATP-DEPENDENT DNA HELICASE HOMOLOG RECG, CHLOROPLASTIC"/>
    <property type="match status" value="1"/>
</dbReference>
<evidence type="ECO:0000256" key="7">
    <source>
        <dbReference type="ARBA" id="ARBA00023125"/>
    </source>
</evidence>
<reference evidence="12 13" key="1">
    <citation type="submission" date="2023-09" db="EMBL/GenBank/DDBJ databases">
        <authorList>
            <person name="Rey-Velasco X."/>
        </authorList>
    </citation>
    <scope>NUCLEOTIDE SEQUENCE [LARGE SCALE GENOMIC DNA]</scope>
    <source>
        <strain evidence="12 13">P385</strain>
    </source>
</reference>
<evidence type="ECO:0000256" key="9">
    <source>
        <dbReference type="HAMAP-Rule" id="MF_00969"/>
    </source>
</evidence>
<dbReference type="Pfam" id="PF02559">
    <property type="entry name" value="CarD_TRCF_RID"/>
    <property type="match status" value="1"/>
</dbReference>
<dbReference type="SUPFAM" id="SSF52540">
    <property type="entry name" value="P-loop containing nucleoside triphosphate hydrolases"/>
    <property type="match status" value="4"/>
</dbReference>
<dbReference type="Gene3D" id="3.90.1150.50">
    <property type="entry name" value="Transcription-repair-coupling factor, D7 domain"/>
    <property type="match status" value="1"/>
</dbReference>
<dbReference type="InterPro" id="IPR011545">
    <property type="entry name" value="DEAD/DEAH_box_helicase_dom"/>
</dbReference>
<evidence type="ECO:0000313" key="13">
    <source>
        <dbReference type="Proteomes" id="UP001259982"/>
    </source>
</evidence>
<dbReference type="SMART" id="SM00490">
    <property type="entry name" value="HELICc"/>
    <property type="match status" value="1"/>
</dbReference>
<keyword evidence="5" id="KW-0347">Helicase</keyword>
<dbReference type="Gene3D" id="3.30.2060.10">
    <property type="entry name" value="Penicillin-binding protein 1b domain"/>
    <property type="match status" value="1"/>
</dbReference>
<dbReference type="InterPro" id="IPR027417">
    <property type="entry name" value="P-loop_NTPase"/>
</dbReference>
<evidence type="ECO:0000256" key="8">
    <source>
        <dbReference type="ARBA" id="ARBA00023204"/>
    </source>
</evidence>
<dbReference type="Gene3D" id="3.40.50.11140">
    <property type="match status" value="1"/>
</dbReference>
<proteinExistence type="inferred from homology"/>
<dbReference type="SMART" id="SM01058">
    <property type="entry name" value="CarD_TRCF"/>
    <property type="match status" value="1"/>
</dbReference>
<feature type="domain" description="Helicase ATP-binding" evidence="10">
    <location>
        <begin position="614"/>
        <end position="775"/>
    </location>
</feature>
<name>A0ABU3B347_9GAMM</name>
<dbReference type="Pfam" id="PF17757">
    <property type="entry name" value="UvrB_inter"/>
    <property type="match status" value="1"/>
</dbReference>
<dbReference type="InterPro" id="IPR048635">
    <property type="entry name" value="MFD_D3"/>
</dbReference>
<dbReference type="NCBIfam" id="TIGR00580">
    <property type="entry name" value="mfd"/>
    <property type="match status" value="1"/>
</dbReference>
<evidence type="ECO:0000256" key="1">
    <source>
        <dbReference type="ARBA" id="ARBA00022490"/>
    </source>
</evidence>
<dbReference type="InterPro" id="IPR004576">
    <property type="entry name" value="Mfd"/>
</dbReference>
<keyword evidence="1 9" id="KW-0963">Cytoplasm</keyword>
<evidence type="ECO:0000256" key="5">
    <source>
        <dbReference type="ARBA" id="ARBA00022806"/>
    </source>
</evidence>